<dbReference type="InParanoid" id="C5LJS2"/>
<dbReference type="AlphaFoldDB" id="C5LJS2"/>
<reference evidence="1 2" key="1">
    <citation type="submission" date="2008-07" db="EMBL/GenBank/DDBJ databases">
        <authorList>
            <person name="El-Sayed N."/>
            <person name="Caler E."/>
            <person name="Inman J."/>
            <person name="Amedeo P."/>
            <person name="Hass B."/>
            <person name="Wortman J."/>
        </authorList>
    </citation>
    <scope>NUCLEOTIDE SEQUENCE [LARGE SCALE GENOMIC DNA]</scope>
    <source>
        <strain evidence="2">ATCC 50983 / TXsc</strain>
    </source>
</reference>
<feature type="non-terminal residue" evidence="1">
    <location>
        <position position="121"/>
    </location>
</feature>
<dbReference type="EMBL" id="GG682486">
    <property type="protein sequence ID" value="EER03021.1"/>
    <property type="molecule type" value="Genomic_DNA"/>
</dbReference>
<protein>
    <submittedName>
        <fullName evidence="1">Uncharacterized protein</fullName>
    </submittedName>
</protein>
<gene>
    <name evidence="1" type="ORF">Pmar_PMAR005596</name>
</gene>
<dbReference type="RefSeq" id="XP_002771205.1">
    <property type="nucleotide sequence ID" value="XM_002771159.1"/>
</dbReference>
<dbReference type="Proteomes" id="UP000007800">
    <property type="component" value="Unassembled WGS sequence"/>
</dbReference>
<organism evidence="2">
    <name type="scientific">Perkinsus marinus (strain ATCC 50983 / TXsc)</name>
    <dbReference type="NCBI Taxonomy" id="423536"/>
    <lineage>
        <taxon>Eukaryota</taxon>
        <taxon>Sar</taxon>
        <taxon>Alveolata</taxon>
        <taxon>Perkinsozoa</taxon>
        <taxon>Perkinsea</taxon>
        <taxon>Perkinsida</taxon>
        <taxon>Perkinsidae</taxon>
        <taxon>Perkinsus</taxon>
    </lineage>
</organism>
<evidence type="ECO:0000313" key="1">
    <source>
        <dbReference type="EMBL" id="EER03021.1"/>
    </source>
</evidence>
<accession>C5LJS2</accession>
<proteinExistence type="predicted"/>
<name>C5LJS2_PERM5</name>
<dbReference type="GeneID" id="9051610"/>
<evidence type="ECO:0000313" key="2">
    <source>
        <dbReference type="Proteomes" id="UP000007800"/>
    </source>
</evidence>
<sequence length="121" mass="13007">MRTLLASADDGRWMIVWDLVKAGVALAPAEDDAVTGEVMSKFVEPLSATKLPQRVACCKLLADSLAVSCGRRWDSGGEDQGLADLIVWGLPRTESCKEAKVLATANLQLPERPVADVDIEI</sequence>
<keyword evidence="2" id="KW-1185">Reference proteome</keyword>